<keyword evidence="3" id="KW-1185">Reference proteome</keyword>
<dbReference type="GO" id="GO:0005524">
    <property type="term" value="F:ATP binding"/>
    <property type="evidence" value="ECO:0007669"/>
    <property type="project" value="InterPro"/>
</dbReference>
<dbReference type="InterPro" id="IPR050238">
    <property type="entry name" value="DNA_Rep/Repair_Clamp_Loader"/>
</dbReference>
<dbReference type="HOGENOM" id="CLU_1265713_0_0_4"/>
<dbReference type="GO" id="GO:0016887">
    <property type="term" value="F:ATP hydrolysis activity"/>
    <property type="evidence" value="ECO:0007669"/>
    <property type="project" value="InterPro"/>
</dbReference>
<dbReference type="InterPro" id="IPR027417">
    <property type="entry name" value="P-loop_NTPase"/>
</dbReference>
<dbReference type="EMBL" id="CP000655">
    <property type="protein sequence ID" value="ABP34898.1"/>
    <property type="molecule type" value="Genomic_DNA"/>
</dbReference>
<organism evidence="2 3">
    <name type="scientific">Polynucleobacter asymbioticus (strain DSM 18221 / CIP 109841 / QLW-P1DMWA-1)</name>
    <name type="common">Polynucleobacter necessarius subsp. asymbioticus</name>
    <dbReference type="NCBI Taxonomy" id="312153"/>
    <lineage>
        <taxon>Bacteria</taxon>
        <taxon>Pseudomonadati</taxon>
        <taxon>Pseudomonadota</taxon>
        <taxon>Betaproteobacteria</taxon>
        <taxon>Burkholderiales</taxon>
        <taxon>Burkholderiaceae</taxon>
        <taxon>Polynucleobacter</taxon>
    </lineage>
</organism>
<dbReference type="InterPro" id="IPR003959">
    <property type="entry name" value="ATPase_AAA_core"/>
</dbReference>
<dbReference type="SUPFAM" id="SSF52540">
    <property type="entry name" value="P-loop containing nucleoside triphosphate hydrolases"/>
    <property type="match status" value="1"/>
</dbReference>
<evidence type="ECO:0000313" key="3">
    <source>
        <dbReference type="Proteomes" id="UP000000231"/>
    </source>
</evidence>
<dbReference type="PANTHER" id="PTHR11669">
    <property type="entry name" value="REPLICATION FACTOR C / DNA POLYMERASE III GAMMA-TAU SUBUNIT"/>
    <property type="match status" value="1"/>
</dbReference>
<sequence length="241" mass="26002">MQPDFSNFDEQFQPKVLGDVVFKDAKAKQMIEGCIAKNGGFPGSGKNGILLYGDVGTGKSALAKILPDLIEQAHSGQEAQLPQYFDIAATSNHAQMMVSIANRCNFTPIDAFHYFVLDEVDNLTGAYMPSLKTAMNGGGQHAVFILTTNNLSKIDRAVIDRCHVVDFTAAPSSNWLPVMSRVLSYYGVLGIPDQVLIDIAKACKGSGRGVLNASKQIVKHYYANIPNPATLIPTQPIAVTI</sequence>
<accession>A4SZI4</accession>
<dbReference type="PANTHER" id="PTHR11669:SF0">
    <property type="entry name" value="PROTEIN STICHEL-LIKE 2"/>
    <property type="match status" value="1"/>
</dbReference>
<dbReference type="GO" id="GO:0006261">
    <property type="term" value="P:DNA-templated DNA replication"/>
    <property type="evidence" value="ECO:0007669"/>
    <property type="project" value="TreeGrafter"/>
</dbReference>
<reference evidence="2 3" key="1">
    <citation type="journal article" date="2012" name="Stand. Genomic Sci.">
        <title>Complete genome sequence of Polynucleobacter necessarius subsp. asymbioticus type strain (QLW-P1DMWA-1(T)).</title>
        <authorList>
            <person name="Meincke L."/>
            <person name="Copeland A."/>
            <person name="Lapidus A."/>
            <person name="Lucas S."/>
            <person name="Berry K.W."/>
            <person name="Del Rio T.G."/>
            <person name="Hammon N."/>
            <person name="Dalin E."/>
            <person name="Tice H."/>
            <person name="Pitluck S."/>
            <person name="Richardson P."/>
            <person name="Bruce D."/>
            <person name="Goodwin L."/>
            <person name="Han C."/>
            <person name="Tapia R."/>
            <person name="Detter J.C."/>
            <person name="Schmutz J."/>
            <person name="Brettin T."/>
            <person name="Larimer F."/>
            <person name="Land M."/>
            <person name="Hauser L."/>
            <person name="Kyrpides N.C."/>
            <person name="Ivanova N."/>
            <person name="Goker M."/>
            <person name="Woyke T."/>
            <person name="Wu Q.L."/>
            <person name="Pockl M."/>
            <person name="Hahn M.W."/>
            <person name="Klenk H.P."/>
        </authorList>
    </citation>
    <scope>NUCLEOTIDE SEQUENCE [LARGE SCALE GENOMIC DNA]</scope>
    <source>
        <strain evidence="3">DSM 18221 / CIP 109841 / QLW-P1DMWA-1</strain>
    </source>
</reference>
<dbReference type="CDD" id="cd00009">
    <property type="entry name" value="AAA"/>
    <property type="match status" value="1"/>
</dbReference>
<protein>
    <recommendedName>
        <fullName evidence="1">ATPase AAA-type core domain-containing protein</fullName>
    </recommendedName>
</protein>
<name>A4SZI4_POLAQ</name>
<evidence type="ECO:0000259" key="1">
    <source>
        <dbReference type="Pfam" id="PF00004"/>
    </source>
</evidence>
<proteinExistence type="predicted"/>
<gene>
    <name evidence="2" type="ordered locus">Pnuc_1685</name>
</gene>
<dbReference type="Gene3D" id="3.40.50.300">
    <property type="entry name" value="P-loop containing nucleotide triphosphate hydrolases"/>
    <property type="match status" value="1"/>
</dbReference>
<dbReference type="RefSeq" id="WP_011903521.1">
    <property type="nucleotide sequence ID" value="NC_009379.1"/>
</dbReference>
<dbReference type="KEGG" id="pnu:Pnuc_1685"/>
<evidence type="ECO:0000313" key="2">
    <source>
        <dbReference type="EMBL" id="ABP34898.1"/>
    </source>
</evidence>
<dbReference type="GeneID" id="31482074"/>
<dbReference type="eggNOG" id="COG2812">
    <property type="taxonomic scope" value="Bacteria"/>
</dbReference>
<dbReference type="AlphaFoldDB" id="A4SZI4"/>
<dbReference type="Proteomes" id="UP000000231">
    <property type="component" value="Chromosome"/>
</dbReference>
<feature type="domain" description="ATPase AAA-type core" evidence="1">
    <location>
        <begin position="49"/>
        <end position="164"/>
    </location>
</feature>
<dbReference type="Pfam" id="PF00004">
    <property type="entry name" value="AAA"/>
    <property type="match status" value="1"/>
</dbReference>